<dbReference type="SUPFAM" id="SSF54611">
    <property type="entry name" value="SecB-like"/>
    <property type="match status" value="1"/>
</dbReference>
<dbReference type="InterPro" id="IPR035958">
    <property type="entry name" value="SecB-like_sf"/>
</dbReference>
<proteinExistence type="inferred from homology"/>
<evidence type="ECO:0000256" key="4">
    <source>
        <dbReference type="ARBA" id="ARBA00023010"/>
    </source>
</evidence>
<dbReference type="EMBL" id="JAEPDI010000013">
    <property type="protein sequence ID" value="MCG7940350.1"/>
    <property type="molecule type" value="Genomic_DNA"/>
</dbReference>
<dbReference type="PRINTS" id="PR01594">
    <property type="entry name" value="SECBCHAPRONE"/>
</dbReference>
<dbReference type="GO" id="GO:0006457">
    <property type="term" value="P:protein folding"/>
    <property type="evidence" value="ECO:0007669"/>
    <property type="project" value="UniProtKB-UniRule"/>
</dbReference>
<evidence type="ECO:0000256" key="3">
    <source>
        <dbReference type="ARBA" id="ARBA00022927"/>
    </source>
</evidence>
<dbReference type="NCBIfam" id="NF004393">
    <property type="entry name" value="PRK05751.1-4"/>
    <property type="match status" value="1"/>
</dbReference>
<dbReference type="PANTHER" id="PTHR36918">
    <property type="match status" value="1"/>
</dbReference>
<sequence length="161" mass="18187">MTEEAKQDAPNREFAVQRIYTKDISFETPNSPAVFQQEWKPETAVNLNTEVNKLNDDVFEVTLTVTVTTKLGEQTAYLAEVKQAGIFTAKGFPEQEMGPLLGAFCPNQLFPYVREVVSDLITKGSFPQMVLQPVNFDMIYAQHQQERAKRAETEAEGQSQH</sequence>
<keyword evidence="3 5" id="KW-0653">Protein transport</keyword>
<dbReference type="NCBIfam" id="TIGR00809">
    <property type="entry name" value="secB"/>
    <property type="match status" value="1"/>
</dbReference>
<organism evidence="6 7">
    <name type="scientific">Candidatus Thiodiazotropha lotti</name>
    <dbReference type="NCBI Taxonomy" id="2792787"/>
    <lineage>
        <taxon>Bacteria</taxon>
        <taxon>Pseudomonadati</taxon>
        <taxon>Pseudomonadota</taxon>
        <taxon>Gammaproteobacteria</taxon>
        <taxon>Chromatiales</taxon>
        <taxon>Sedimenticolaceae</taxon>
        <taxon>Candidatus Thiodiazotropha</taxon>
    </lineage>
</organism>
<comment type="subunit">
    <text evidence="5">Homotetramer, a dimer of dimers. One homotetramer interacts with 1 SecA dimer.</text>
</comment>
<keyword evidence="5" id="KW-0143">Chaperone</keyword>
<dbReference type="Gene3D" id="3.10.420.10">
    <property type="entry name" value="SecB-like"/>
    <property type="match status" value="1"/>
</dbReference>
<accession>A0A9E4K7T4</accession>
<dbReference type="GO" id="GO:0051262">
    <property type="term" value="P:protein tetramerization"/>
    <property type="evidence" value="ECO:0007669"/>
    <property type="project" value="InterPro"/>
</dbReference>
<reference evidence="6" key="1">
    <citation type="journal article" date="2021" name="Proc. Natl. Acad. Sci. U.S.A.">
        <title>Global biogeography of chemosynthetic symbionts reveals both localized and globally distributed symbiont groups. .</title>
        <authorList>
            <person name="Osvatic J.T."/>
            <person name="Wilkins L.G.E."/>
            <person name="Leibrecht L."/>
            <person name="Leray M."/>
            <person name="Zauner S."/>
            <person name="Polzin J."/>
            <person name="Camacho Y."/>
            <person name="Gros O."/>
            <person name="van Gils J.A."/>
            <person name="Eisen J.A."/>
            <person name="Petersen J.M."/>
            <person name="Yuen B."/>
        </authorList>
    </citation>
    <scope>NUCLEOTIDE SEQUENCE</scope>
    <source>
        <strain evidence="6">MAGL173</strain>
    </source>
</reference>
<keyword evidence="4 5" id="KW-0811">Translocation</keyword>
<comment type="function">
    <text evidence="5">One of the proteins required for the normal export of preproteins out of the cell cytoplasm. It is a molecular chaperone that binds to a subset of precursor proteins, maintaining them in a translocation-competent state. It also specifically binds to its receptor SecA.</text>
</comment>
<dbReference type="GO" id="GO:0015031">
    <property type="term" value="P:protein transport"/>
    <property type="evidence" value="ECO:0007669"/>
    <property type="project" value="UniProtKB-UniRule"/>
</dbReference>
<dbReference type="Proteomes" id="UP000886687">
    <property type="component" value="Unassembled WGS sequence"/>
</dbReference>
<name>A0A9E4K7T4_9GAMM</name>
<comment type="similarity">
    <text evidence="1 5">Belongs to the SecB family.</text>
</comment>
<evidence type="ECO:0000256" key="5">
    <source>
        <dbReference type="HAMAP-Rule" id="MF_00821"/>
    </source>
</evidence>
<keyword evidence="2 5" id="KW-0813">Transport</keyword>
<comment type="subcellular location">
    <subcellularLocation>
        <location evidence="5">Cytoplasm</location>
    </subcellularLocation>
</comment>
<dbReference type="InterPro" id="IPR003708">
    <property type="entry name" value="SecB"/>
</dbReference>
<evidence type="ECO:0000256" key="2">
    <source>
        <dbReference type="ARBA" id="ARBA00022448"/>
    </source>
</evidence>
<dbReference type="AlphaFoldDB" id="A0A9E4K7T4"/>
<dbReference type="Pfam" id="PF02556">
    <property type="entry name" value="SecB"/>
    <property type="match status" value="1"/>
</dbReference>
<protein>
    <recommendedName>
        <fullName evidence="5">Protein-export protein SecB</fullName>
    </recommendedName>
</protein>
<comment type="caution">
    <text evidence="6">The sequence shown here is derived from an EMBL/GenBank/DDBJ whole genome shotgun (WGS) entry which is preliminary data.</text>
</comment>
<gene>
    <name evidence="5 6" type="primary">secB</name>
    <name evidence="6" type="ORF">JAZ04_16070</name>
</gene>
<dbReference type="PANTHER" id="PTHR36918:SF1">
    <property type="entry name" value="PROTEIN-EXPORT PROTEIN SECB"/>
    <property type="match status" value="1"/>
</dbReference>
<evidence type="ECO:0000313" key="7">
    <source>
        <dbReference type="Proteomes" id="UP000886687"/>
    </source>
</evidence>
<dbReference type="HAMAP" id="MF_00821">
    <property type="entry name" value="SecB"/>
    <property type="match status" value="1"/>
</dbReference>
<dbReference type="GO" id="GO:0051082">
    <property type="term" value="F:unfolded protein binding"/>
    <property type="evidence" value="ECO:0007669"/>
    <property type="project" value="InterPro"/>
</dbReference>
<dbReference type="GO" id="GO:0005737">
    <property type="term" value="C:cytoplasm"/>
    <property type="evidence" value="ECO:0007669"/>
    <property type="project" value="UniProtKB-SubCell"/>
</dbReference>
<evidence type="ECO:0000256" key="1">
    <source>
        <dbReference type="ARBA" id="ARBA00009990"/>
    </source>
</evidence>
<evidence type="ECO:0000313" key="6">
    <source>
        <dbReference type="EMBL" id="MCG7940350.1"/>
    </source>
</evidence>
<keyword evidence="5" id="KW-0963">Cytoplasm</keyword>